<dbReference type="SUPFAM" id="SSF54631">
    <property type="entry name" value="CBS-domain pair"/>
    <property type="match status" value="1"/>
</dbReference>
<sequence length="212" mass="23383">MIYIELSNRQKKIIKIVQENEPITSEQIAKNLNVTRATLRPDLAILTMMGVLDARPKVGYFYSGKSAVNIIAQEVKNIKVKDMMSIPIIVTEESSVYDGIVTLFLEDVGTIFVVSNGSFTGIVSRKDFLKSVMGGADMNKVPIGMIMTRTPNVVTISPEENALVAAIKIIEHEVDSLPVVEKVEEAGKEIVKVIGRISKSNITKLFVELCKE</sequence>
<dbReference type="SUPFAM" id="SSF46785">
    <property type="entry name" value="Winged helix' DNA-binding domain"/>
    <property type="match status" value="1"/>
</dbReference>
<dbReference type="Pfam" id="PF08279">
    <property type="entry name" value="HTH_11"/>
    <property type="match status" value="1"/>
</dbReference>
<dbReference type="CDD" id="cd04617">
    <property type="entry name" value="CBS_pair_CcpN"/>
    <property type="match status" value="1"/>
</dbReference>
<evidence type="ECO:0000256" key="2">
    <source>
        <dbReference type="PROSITE-ProRule" id="PRU00703"/>
    </source>
</evidence>
<dbReference type="SMART" id="SM00116">
    <property type="entry name" value="CBS"/>
    <property type="match status" value="2"/>
</dbReference>
<dbReference type="PANTHER" id="PTHR43080">
    <property type="entry name" value="CBS DOMAIN-CONTAINING PROTEIN CBSX3, MITOCHONDRIAL"/>
    <property type="match status" value="1"/>
</dbReference>
<gene>
    <name evidence="4" type="ordered locus">Clos_1256</name>
</gene>
<dbReference type="KEGG" id="aoe:Clos_1256"/>
<accession>A8MG74</accession>
<feature type="domain" description="CBS" evidence="3">
    <location>
        <begin position="83"/>
        <end position="138"/>
    </location>
</feature>
<dbReference type="HOGENOM" id="CLU_090663_1_0_9"/>
<dbReference type="OrthoDB" id="9793615at2"/>
<dbReference type="Gene3D" id="1.10.10.10">
    <property type="entry name" value="Winged helix-like DNA-binding domain superfamily/Winged helix DNA-binding domain"/>
    <property type="match status" value="1"/>
</dbReference>
<dbReference type="Pfam" id="PF00571">
    <property type="entry name" value="CBS"/>
    <property type="match status" value="2"/>
</dbReference>
<dbReference type="PANTHER" id="PTHR43080:SF2">
    <property type="entry name" value="CBS DOMAIN-CONTAINING PROTEIN"/>
    <property type="match status" value="1"/>
</dbReference>
<dbReference type="InterPro" id="IPR036390">
    <property type="entry name" value="WH_DNA-bd_sf"/>
</dbReference>
<keyword evidence="1 2" id="KW-0129">CBS domain</keyword>
<dbReference type="eggNOG" id="COG0517">
    <property type="taxonomic scope" value="Bacteria"/>
</dbReference>
<evidence type="ECO:0000313" key="4">
    <source>
        <dbReference type="EMBL" id="ABW18802.1"/>
    </source>
</evidence>
<organism evidence="4 5">
    <name type="scientific">Alkaliphilus oremlandii (strain OhILAs)</name>
    <name type="common">Clostridium oremlandii (strain OhILAs)</name>
    <dbReference type="NCBI Taxonomy" id="350688"/>
    <lineage>
        <taxon>Bacteria</taxon>
        <taxon>Bacillati</taxon>
        <taxon>Bacillota</taxon>
        <taxon>Clostridia</taxon>
        <taxon>Peptostreptococcales</taxon>
        <taxon>Natronincolaceae</taxon>
        <taxon>Alkaliphilus</taxon>
    </lineage>
</organism>
<dbReference type="Gene3D" id="3.10.580.10">
    <property type="entry name" value="CBS-domain"/>
    <property type="match status" value="1"/>
</dbReference>
<dbReference type="InterPro" id="IPR000644">
    <property type="entry name" value="CBS_dom"/>
</dbReference>
<dbReference type="InterPro" id="IPR046342">
    <property type="entry name" value="CBS_dom_sf"/>
</dbReference>
<evidence type="ECO:0000256" key="1">
    <source>
        <dbReference type="ARBA" id="ARBA00023122"/>
    </source>
</evidence>
<dbReference type="InterPro" id="IPR051257">
    <property type="entry name" value="Diverse_CBS-Domain"/>
</dbReference>
<protein>
    <submittedName>
        <fullName evidence="4">Helix-turn-helix type 11 domain protein</fullName>
    </submittedName>
</protein>
<dbReference type="InterPro" id="IPR016842">
    <property type="entry name" value="UCP026546_HTH-CBS"/>
</dbReference>
<dbReference type="RefSeq" id="WP_012159114.1">
    <property type="nucleotide sequence ID" value="NC_009922.1"/>
</dbReference>
<proteinExistence type="predicted"/>
<dbReference type="Proteomes" id="UP000000269">
    <property type="component" value="Chromosome"/>
</dbReference>
<dbReference type="AlphaFoldDB" id="A8MG74"/>
<dbReference type="InterPro" id="IPR036388">
    <property type="entry name" value="WH-like_DNA-bd_sf"/>
</dbReference>
<evidence type="ECO:0000313" key="5">
    <source>
        <dbReference type="Proteomes" id="UP000000269"/>
    </source>
</evidence>
<reference evidence="5" key="1">
    <citation type="submission" date="2007-10" db="EMBL/GenBank/DDBJ databases">
        <title>Complete genome of Alkaliphilus oremlandii OhILAs.</title>
        <authorList>
            <person name="Copeland A."/>
            <person name="Lucas S."/>
            <person name="Lapidus A."/>
            <person name="Barry K."/>
            <person name="Detter J.C."/>
            <person name="Glavina del Rio T."/>
            <person name="Hammon N."/>
            <person name="Israni S."/>
            <person name="Dalin E."/>
            <person name="Tice H."/>
            <person name="Pitluck S."/>
            <person name="Chain P."/>
            <person name="Malfatti S."/>
            <person name="Shin M."/>
            <person name="Vergez L."/>
            <person name="Schmutz J."/>
            <person name="Larimer F."/>
            <person name="Land M."/>
            <person name="Hauser L."/>
            <person name="Kyrpides N."/>
            <person name="Mikhailova N."/>
            <person name="Stolz J.F."/>
            <person name="Dawson A."/>
            <person name="Fisher E."/>
            <person name="Crable B."/>
            <person name="Perera E."/>
            <person name="Lisak J."/>
            <person name="Ranganathan M."/>
            <person name="Basu P."/>
            <person name="Richardson P."/>
        </authorList>
    </citation>
    <scope>NUCLEOTIDE SEQUENCE [LARGE SCALE GENOMIC DNA]</scope>
    <source>
        <strain evidence="5">OhILAs</strain>
    </source>
</reference>
<dbReference type="InterPro" id="IPR013196">
    <property type="entry name" value="HTH_11"/>
</dbReference>
<feature type="domain" description="CBS" evidence="3">
    <location>
        <begin position="147"/>
        <end position="212"/>
    </location>
</feature>
<dbReference type="PROSITE" id="PS51371">
    <property type="entry name" value="CBS"/>
    <property type="match status" value="2"/>
</dbReference>
<dbReference type="STRING" id="350688.Clos_1256"/>
<evidence type="ECO:0000259" key="3">
    <source>
        <dbReference type="PROSITE" id="PS51371"/>
    </source>
</evidence>
<keyword evidence="5" id="KW-1185">Reference proteome</keyword>
<dbReference type="PIRSF" id="PIRSF026546">
    <property type="entry name" value="UCP026546_CBS_YqzB"/>
    <property type="match status" value="1"/>
</dbReference>
<dbReference type="EMBL" id="CP000853">
    <property type="protein sequence ID" value="ABW18802.1"/>
    <property type="molecule type" value="Genomic_DNA"/>
</dbReference>
<name>A8MG74_ALKOO</name>